<dbReference type="GO" id="GO:0060271">
    <property type="term" value="P:cilium assembly"/>
    <property type="evidence" value="ECO:0007669"/>
    <property type="project" value="TreeGrafter"/>
</dbReference>
<evidence type="ECO:0000313" key="6">
    <source>
        <dbReference type="EMBL" id="CAD7014503.1"/>
    </source>
</evidence>
<dbReference type="AlphaFoldDB" id="W8BW29"/>
<evidence type="ECO:0000259" key="5">
    <source>
        <dbReference type="Pfam" id="PF13870"/>
    </source>
</evidence>
<reference evidence="7" key="2">
    <citation type="journal article" date="2014" name="BMC Genomics">
        <title>A genomic perspective to assessing quality of mass-reared SIT flies used in Mediterranean fruit fly (Ceratitis capitata) eradication in California.</title>
        <authorList>
            <person name="Calla B."/>
            <person name="Hall B."/>
            <person name="Hou S."/>
            <person name="Geib S.M."/>
        </authorList>
    </citation>
    <scope>NUCLEOTIDE SEQUENCE</scope>
</reference>
<keyword evidence="3" id="KW-0966">Cell projection</keyword>
<dbReference type="InterPro" id="IPR051885">
    <property type="entry name" value="CC_CF"/>
</dbReference>
<dbReference type="EMBL" id="GAMC01005412">
    <property type="protein sequence ID" value="JAC01144.1"/>
    <property type="molecule type" value="mRNA"/>
</dbReference>
<dbReference type="Proteomes" id="UP000606786">
    <property type="component" value="Unassembled WGS sequence"/>
</dbReference>
<evidence type="ECO:0000256" key="3">
    <source>
        <dbReference type="ARBA" id="ARBA00023273"/>
    </source>
</evidence>
<comment type="subcellular location">
    <subcellularLocation>
        <location evidence="1">Cell projection</location>
        <location evidence="1">Cilium</location>
    </subcellularLocation>
</comment>
<gene>
    <name evidence="6" type="ORF">CCAP1982_LOCUS22504</name>
</gene>
<feature type="coiled-coil region" evidence="4">
    <location>
        <begin position="333"/>
        <end position="399"/>
    </location>
</feature>
<dbReference type="InterPro" id="IPR025254">
    <property type="entry name" value="CCDC113/CCDC96_CC"/>
</dbReference>
<dbReference type="GO" id="GO:0005930">
    <property type="term" value="C:axoneme"/>
    <property type="evidence" value="ECO:0007669"/>
    <property type="project" value="TreeGrafter"/>
</dbReference>
<reference evidence="6" key="3">
    <citation type="submission" date="2020-11" db="EMBL/GenBank/DDBJ databases">
        <authorList>
            <person name="Whitehead M."/>
        </authorList>
    </citation>
    <scope>NUCLEOTIDE SEQUENCE</scope>
    <source>
        <strain evidence="6">EGII</strain>
    </source>
</reference>
<dbReference type="EMBL" id="CAJHJT010000056">
    <property type="protein sequence ID" value="CAD7014503.1"/>
    <property type="molecule type" value="Genomic_DNA"/>
</dbReference>
<evidence type="ECO:0000256" key="2">
    <source>
        <dbReference type="ARBA" id="ARBA00023054"/>
    </source>
</evidence>
<dbReference type="Pfam" id="PF13870">
    <property type="entry name" value="CCDC113_CCDC96_CC"/>
    <property type="match status" value="1"/>
</dbReference>
<dbReference type="PANTHER" id="PTHR15654">
    <property type="entry name" value="COILED-COIL DOMAIN-CONTAINING PROTEIN 113-RELATED"/>
    <property type="match status" value="1"/>
</dbReference>
<organism evidence="7">
    <name type="scientific">Ceratitis capitata</name>
    <name type="common">Mediterranean fruit fly</name>
    <name type="synonym">Tephritis capitata</name>
    <dbReference type="NCBI Taxonomy" id="7213"/>
    <lineage>
        <taxon>Eukaryota</taxon>
        <taxon>Metazoa</taxon>
        <taxon>Ecdysozoa</taxon>
        <taxon>Arthropoda</taxon>
        <taxon>Hexapoda</taxon>
        <taxon>Insecta</taxon>
        <taxon>Pterygota</taxon>
        <taxon>Neoptera</taxon>
        <taxon>Endopterygota</taxon>
        <taxon>Diptera</taxon>
        <taxon>Brachycera</taxon>
        <taxon>Muscomorpha</taxon>
        <taxon>Tephritoidea</taxon>
        <taxon>Tephritidae</taxon>
        <taxon>Ceratitis</taxon>
        <taxon>Ceratitis</taxon>
    </lineage>
</organism>
<keyword evidence="2 4" id="KW-0175">Coiled coil</keyword>
<protein>
    <submittedName>
        <fullName evidence="6">(Mediterranean fruit fly) hypothetical protein</fullName>
    </submittedName>
</protein>
<feature type="domain" description="CCDC113/CCDC96 coiled-coil" evidence="5">
    <location>
        <begin position="422"/>
        <end position="592"/>
    </location>
</feature>
<name>W8BW29_CERCA</name>
<evidence type="ECO:0000256" key="1">
    <source>
        <dbReference type="ARBA" id="ARBA00004138"/>
    </source>
</evidence>
<evidence type="ECO:0000256" key="4">
    <source>
        <dbReference type="SAM" id="Coils"/>
    </source>
</evidence>
<dbReference type="GO" id="GO:0036064">
    <property type="term" value="C:ciliary basal body"/>
    <property type="evidence" value="ECO:0007669"/>
    <property type="project" value="TreeGrafter"/>
</dbReference>
<proteinExistence type="evidence at transcript level"/>
<keyword evidence="8" id="KW-1185">Reference proteome</keyword>
<dbReference type="PANTHER" id="PTHR15654:SF1">
    <property type="entry name" value="COILED-COIL DOMAIN-CONTAINING PROTEIN 96"/>
    <property type="match status" value="1"/>
</dbReference>
<sequence length="602" mass="69777">MEDGTLVLHKKNRESVKQVEMESSTLPRKGSVNLAAVRSATTQPSTLPSEVHSSILKTLTDDNIPESELFNTFYDDAYESDYSSNVTNASKESFVAFDLLNSDFLHFFESLPDIDEISEDIDSLSRSARTTMDTTVEDTDVGVFVDPLTGQVLTEKSSTPLRPESEVAVIADEEEEGEEEQLTEELQMASSISEDSEMLVLVENEELESKERTSKIRFQTTDDLENFLKKEIVTVSERQPSILDWERLEREKLYKQLKYEAEIFLDSIIKEVVKQVETRPPAEFLRNNLDKRACMNEILKNVDQLQIERTVKNYLNRKAAEYYRKKGLYFPITDELPEEAEKYKEKLKNATSQLDRALSLENGILARSEVLRYKSQTKFEELQKMVKEKELELRSLVQKTLVKDSKSKFDTTISELLDQISASHDEVCDVYLKLIQVQHTKADLQKKHDYIEYSLGMQRFVALQTETKDLQKKVEDRNVELREARGRCNRDIHTFSNMKVKTDIVKVTNRMRKRALANLTRYKHEIREKLVTLKEQRLLLQKEKRELTFQSGLLSKPMLLRDYDATVEKANATMNNVEALRKQQKDLLEKIAKLETNCNKEN</sequence>
<feature type="coiled-coil region" evidence="4">
    <location>
        <begin position="516"/>
        <end position="597"/>
    </location>
</feature>
<reference evidence="7" key="1">
    <citation type="submission" date="2013-07" db="EMBL/GenBank/DDBJ databases">
        <authorList>
            <person name="Geib S."/>
        </authorList>
    </citation>
    <scope>NUCLEOTIDE SEQUENCE</scope>
</reference>
<evidence type="ECO:0000313" key="7">
    <source>
        <dbReference type="EMBL" id="JAC01144.1"/>
    </source>
</evidence>
<accession>W8BW29</accession>
<evidence type="ECO:0000313" key="8">
    <source>
        <dbReference type="Proteomes" id="UP000606786"/>
    </source>
</evidence>
<dbReference type="OrthoDB" id="10254794at2759"/>